<reference evidence="1 2" key="1">
    <citation type="submission" date="2017-04" db="EMBL/GenBank/DDBJ databases">
        <authorList>
            <person name="Afonso C.L."/>
            <person name="Miller P.J."/>
            <person name="Scott M.A."/>
            <person name="Spackman E."/>
            <person name="Goraichik I."/>
            <person name="Dimitrov K.M."/>
            <person name="Suarez D.L."/>
            <person name="Swayne D.E."/>
        </authorList>
    </citation>
    <scope>NUCLEOTIDE SEQUENCE [LARGE SCALE GENOMIC DNA]</scope>
    <source>
        <strain evidence="1 2">DSM 43828</strain>
    </source>
</reference>
<keyword evidence="2" id="KW-1185">Reference proteome</keyword>
<dbReference type="OrthoDB" id="3656575at2"/>
<organism evidence="1 2">
    <name type="scientific">Kibdelosporangium aridum</name>
    <dbReference type="NCBI Taxonomy" id="2030"/>
    <lineage>
        <taxon>Bacteria</taxon>
        <taxon>Bacillati</taxon>
        <taxon>Actinomycetota</taxon>
        <taxon>Actinomycetes</taxon>
        <taxon>Pseudonocardiales</taxon>
        <taxon>Pseudonocardiaceae</taxon>
        <taxon>Kibdelosporangium</taxon>
    </lineage>
</organism>
<name>A0A1W2F078_KIBAR</name>
<accession>A0A1W2F078</accession>
<dbReference type="Proteomes" id="UP000192674">
    <property type="component" value="Unassembled WGS sequence"/>
</dbReference>
<evidence type="ECO:0000313" key="1">
    <source>
        <dbReference type="EMBL" id="SMD15335.1"/>
    </source>
</evidence>
<sequence>MRLSVHLLLETADLPNLHDANSYDVDGRLFAVGNTPPRELLVPDFGIRVAANSVYLPAIGLDPEWSRALAHDGLVRGMTGSHTLHVEARQPVPQLLAELLARYTSTRYRTEAPLLDIIRAVPPRSNVKAQLDLTLGHRIRAGLNVGQQEPELRHRGEFYVFAEHHWFLVDRGQLAALEGKLAAIPDVTGEIALQPCVSLVRHADVMTRDMDLVFTTQTFARASATAKRWREWPSCRDELSEIHRGHWPDWTVEEPRFVYAMDPPGALPFLNKVTLLHHVTRIRGYGFEVAFARRPIPTCAVPSPRTEGLPLRYPD</sequence>
<dbReference type="AlphaFoldDB" id="A0A1W2F078"/>
<proteinExistence type="predicted"/>
<dbReference type="EMBL" id="FWXV01000004">
    <property type="protein sequence ID" value="SMD15335.1"/>
    <property type="molecule type" value="Genomic_DNA"/>
</dbReference>
<evidence type="ECO:0000313" key="2">
    <source>
        <dbReference type="Proteomes" id="UP000192674"/>
    </source>
</evidence>
<protein>
    <submittedName>
        <fullName evidence="1">Uncharacterized protein</fullName>
    </submittedName>
</protein>
<dbReference type="RefSeq" id="WP_143446587.1">
    <property type="nucleotide sequence ID" value="NZ_FWXV01000004.1"/>
</dbReference>
<gene>
    <name evidence="1" type="ORF">SAMN05661093_05249</name>
</gene>